<proteinExistence type="inferred from homology"/>
<feature type="region of interest" description="Disordered" evidence="8">
    <location>
        <begin position="114"/>
        <end position="133"/>
    </location>
</feature>
<evidence type="ECO:0000256" key="4">
    <source>
        <dbReference type="ARBA" id="ARBA00023128"/>
    </source>
</evidence>
<reference evidence="9 10" key="1">
    <citation type="submission" date="2019-03" db="EMBL/GenBank/DDBJ databases">
        <title>Rhodosporidium diobovatum UCD-FST 08-225 genome sequencing, assembly, and annotation.</title>
        <authorList>
            <person name="Fakankun I.U."/>
            <person name="Fristensky B."/>
            <person name="Levin D.B."/>
        </authorList>
    </citation>
    <scope>NUCLEOTIDE SEQUENCE [LARGE SCALE GENOMIC DNA]</scope>
    <source>
        <strain evidence="9 10">UCD-FST 08-225</strain>
    </source>
</reference>
<organism evidence="9 10">
    <name type="scientific">Rhodotorula diobovata</name>
    <dbReference type="NCBI Taxonomy" id="5288"/>
    <lineage>
        <taxon>Eukaryota</taxon>
        <taxon>Fungi</taxon>
        <taxon>Dikarya</taxon>
        <taxon>Basidiomycota</taxon>
        <taxon>Pucciniomycotina</taxon>
        <taxon>Microbotryomycetes</taxon>
        <taxon>Sporidiobolales</taxon>
        <taxon>Sporidiobolaceae</taxon>
        <taxon>Rhodotorula</taxon>
    </lineage>
</organism>
<dbReference type="GO" id="GO:0005762">
    <property type="term" value="C:mitochondrial large ribosomal subunit"/>
    <property type="evidence" value="ECO:0007669"/>
    <property type="project" value="TreeGrafter"/>
</dbReference>
<dbReference type="PANTHER" id="PTHR28595">
    <property type="entry name" value="39S RIBOSOMAL PROTEIN L54, MITOCHONDRIAL"/>
    <property type="match status" value="1"/>
</dbReference>
<dbReference type="STRING" id="5288.A0A5C5G012"/>
<comment type="caution">
    <text evidence="9">The sequence shown here is derived from an EMBL/GenBank/DDBJ whole genome shotgun (WGS) entry which is preliminary data.</text>
</comment>
<comment type="subcellular location">
    <subcellularLocation>
        <location evidence="1">Mitochondrion</location>
    </subcellularLocation>
</comment>
<keyword evidence="10" id="KW-1185">Reference proteome</keyword>
<evidence type="ECO:0000256" key="7">
    <source>
        <dbReference type="ARBA" id="ARBA00035179"/>
    </source>
</evidence>
<evidence type="ECO:0000256" key="1">
    <source>
        <dbReference type="ARBA" id="ARBA00004173"/>
    </source>
</evidence>
<keyword evidence="3 9" id="KW-0689">Ribosomal protein</keyword>
<evidence type="ECO:0000313" key="9">
    <source>
        <dbReference type="EMBL" id="TNY21331.1"/>
    </source>
</evidence>
<feature type="compositionally biased region" description="Low complexity" evidence="8">
    <location>
        <begin position="25"/>
        <end position="60"/>
    </location>
</feature>
<keyword evidence="5" id="KW-0687">Ribonucleoprotein</keyword>
<dbReference type="AlphaFoldDB" id="A0A5C5G012"/>
<dbReference type="InterPro" id="IPR013870">
    <property type="entry name" value="Ribosomal_mL54"/>
</dbReference>
<evidence type="ECO:0000256" key="8">
    <source>
        <dbReference type="SAM" id="MobiDB-lite"/>
    </source>
</evidence>
<gene>
    <name evidence="9" type="ORF">DMC30DRAFT_395306</name>
</gene>
<evidence type="ECO:0000256" key="2">
    <source>
        <dbReference type="ARBA" id="ARBA00022946"/>
    </source>
</evidence>
<protein>
    <recommendedName>
        <fullName evidence="7">Large ribosomal subunit protein mL54</fullName>
    </recommendedName>
</protein>
<comment type="similarity">
    <text evidence="6">Belongs to the mitochondrion-specific ribosomal protein mL54 family.</text>
</comment>
<dbReference type="PANTHER" id="PTHR28595:SF1">
    <property type="entry name" value="LARGE RIBOSOMAL SUBUNIT PROTEIN ML54"/>
    <property type="match status" value="1"/>
</dbReference>
<dbReference type="GO" id="GO:0003735">
    <property type="term" value="F:structural constituent of ribosome"/>
    <property type="evidence" value="ECO:0007669"/>
    <property type="project" value="TreeGrafter"/>
</dbReference>
<evidence type="ECO:0000256" key="5">
    <source>
        <dbReference type="ARBA" id="ARBA00023274"/>
    </source>
</evidence>
<sequence length="133" mass="14111">MSCTCRSALTALRQPARRISQPTFAVLSPTRSLSSSSLLADAKPASSTRSSSSPASSCPAGTVLKGLNYLKDGQDPVALEDSEYPSWVFTMPANKEPSLAKGKDNAAAELRKQRADLKKRTKADIKAANDLKG</sequence>
<dbReference type="Pfam" id="PF08561">
    <property type="entry name" value="Ribosomal_L37"/>
    <property type="match status" value="1"/>
</dbReference>
<dbReference type="OrthoDB" id="10252718at2759"/>
<accession>A0A5C5G012</accession>
<evidence type="ECO:0000256" key="6">
    <source>
        <dbReference type="ARBA" id="ARBA00033752"/>
    </source>
</evidence>
<dbReference type="Proteomes" id="UP000311382">
    <property type="component" value="Unassembled WGS sequence"/>
</dbReference>
<keyword evidence="4" id="KW-0496">Mitochondrion</keyword>
<keyword evidence="2" id="KW-0809">Transit peptide</keyword>
<evidence type="ECO:0000256" key="3">
    <source>
        <dbReference type="ARBA" id="ARBA00022980"/>
    </source>
</evidence>
<name>A0A5C5G012_9BASI</name>
<dbReference type="EMBL" id="SOZI01000046">
    <property type="protein sequence ID" value="TNY21331.1"/>
    <property type="molecule type" value="Genomic_DNA"/>
</dbReference>
<feature type="region of interest" description="Disordered" evidence="8">
    <location>
        <begin position="20"/>
        <end position="61"/>
    </location>
</feature>
<evidence type="ECO:0000313" key="10">
    <source>
        <dbReference type="Proteomes" id="UP000311382"/>
    </source>
</evidence>